<dbReference type="Proteomes" id="UP000194143">
    <property type="component" value="Chromosome"/>
</dbReference>
<protein>
    <submittedName>
        <fullName evidence="1">Uncharacterized protein</fullName>
    </submittedName>
</protein>
<name>A0A1W6WUS1_BACTU</name>
<gene>
    <name evidence="1" type="ORF">CAB88_25820</name>
</gene>
<reference evidence="1 2" key="1">
    <citation type="submission" date="2017-04" db="EMBL/GenBank/DDBJ databases">
        <title>Complete Genome Sequence of Bacillus thuringiensis type Strain ATCC 10792.</title>
        <authorList>
            <person name="Oh D.-H."/>
            <person name="Park B.-J."/>
            <person name="Shuai W."/>
            <person name="Chelliah R."/>
        </authorList>
    </citation>
    <scope>NUCLEOTIDE SEQUENCE [LARGE SCALE GENOMIC DNA]</scope>
    <source>
        <strain evidence="1 2">ATCC 10792</strain>
    </source>
</reference>
<accession>A0A1W6WUS1</accession>
<proteinExistence type="predicted"/>
<dbReference type="AlphaFoldDB" id="A0A1W6WUS1"/>
<keyword evidence="2" id="KW-1185">Reference proteome</keyword>
<evidence type="ECO:0000313" key="2">
    <source>
        <dbReference type="Proteomes" id="UP000194143"/>
    </source>
</evidence>
<sequence>MKVLLLFIRGREIISALIEALIGSISLSTGLHTKKIDANILYLQQYEWFRIIYEDEKYRNLFITNYKVRSYLQSKLRVRLLVKSKNAQRRFLKLVEEQIEKRHTN</sequence>
<evidence type="ECO:0000313" key="1">
    <source>
        <dbReference type="EMBL" id="ARP60294.1"/>
    </source>
</evidence>
<dbReference type="EMBL" id="CP021061">
    <property type="protein sequence ID" value="ARP60294.1"/>
    <property type="molecule type" value="Genomic_DNA"/>
</dbReference>
<organism evidence="1 2">
    <name type="scientific">Bacillus thuringiensis</name>
    <dbReference type="NCBI Taxonomy" id="1428"/>
    <lineage>
        <taxon>Bacteria</taxon>
        <taxon>Bacillati</taxon>
        <taxon>Bacillota</taxon>
        <taxon>Bacilli</taxon>
        <taxon>Bacillales</taxon>
        <taxon>Bacillaceae</taxon>
        <taxon>Bacillus</taxon>
        <taxon>Bacillus cereus group</taxon>
    </lineage>
</organism>